<dbReference type="InterPro" id="IPR003663">
    <property type="entry name" value="Sugar/inositol_transpt"/>
</dbReference>
<evidence type="ECO:0000256" key="5">
    <source>
        <dbReference type="ARBA" id="ARBA00023136"/>
    </source>
</evidence>
<evidence type="ECO:0000313" key="8">
    <source>
        <dbReference type="EMBL" id="KAH9368047.1"/>
    </source>
</evidence>
<dbReference type="PANTHER" id="PTHR48020:SF12">
    <property type="entry name" value="PROTON MYO-INOSITOL COTRANSPORTER"/>
    <property type="match status" value="1"/>
</dbReference>
<dbReference type="GO" id="GO:0022857">
    <property type="term" value="F:transmembrane transporter activity"/>
    <property type="evidence" value="ECO:0007669"/>
    <property type="project" value="InterPro"/>
</dbReference>
<protein>
    <recommendedName>
        <fullName evidence="7">Major facilitator superfamily (MFS) profile domain-containing protein</fullName>
    </recommendedName>
</protein>
<gene>
    <name evidence="8" type="ORF">HPB48_019876</name>
</gene>
<reference evidence="8 9" key="1">
    <citation type="journal article" date="2020" name="Cell">
        <title>Large-Scale Comparative Analyses of Tick Genomes Elucidate Their Genetic Diversity and Vector Capacities.</title>
        <authorList>
            <consortium name="Tick Genome and Microbiome Consortium (TIGMIC)"/>
            <person name="Jia N."/>
            <person name="Wang J."/>
            <person name="Shi W."/>
            <person name="Du L."/>
            <person name="Sun Y."/>
            <person name="Zhan W."/>
            <person name="Jiang J.F."/>
            <person name="Wang Q."/>
            <person name="Zhang B."/>
            <person name="Ji P."/>
            <person name="Bell-Sakyi L."/>
            <person name="Cui X.M."/>
            <person name="Yuan T.T."/>
            <person name="Jiang B.G."/>
            <person name="Yang W.F."/>
            <person name="Lam T.T."/>
            <person name="Chang Q.C."/>
            <person name="Ding S.J."/>
            <person name="Wang X.J."/>
            <person name="Zhu J.G."/>
            <person name="Ruan X.D."/>
            <person name="Zhao L."/>
            <person name="Wei J.T."/>
            <person name="Ye R.Z."/>
            <person name="Que T.C."/>
            <person name="Du C.H."/>
            <person name="Zhou Y.H."/>
            <person name="Cheng J.X."/>
            <person name="Dai P.F."/>
            <person name="Guo W.B."/>
            <person name="Han X.H."/>
            <person name="Huang E.J."/>
            <person name="Li L.F."/>
            <person name="Wei W."/>
            <person name="Gao Y.C."/>
            <person name="Liu J.Z."/>
            <person name="Shao H.Z."/>
            <person name="Wang X."/>
            <person name="Wang C.C."/>
            <person name="Yang T.C."/>
            <person name="Huo Q.B."/>
            <person name="Li W."/>
            <person name="Chen H.Y."/>
            <person name="Chen S.E."/>
            <person name="Zhou L.G."/>
            <person name="Ni X.B."/>
            <person name="Tian J.H."/>
            <person name="Sheng Y."/>
            <person name="Liu T."/>
            <person name="Pan Y.S."/>
            <person name="Xia L.Y."/>
            <person name="Li J."/>
            <person name="Zhao F."/>
            <person name="Cao W.C."/>
        </authorList>
    </citation>
    <scope>NUCLEOTIDE SEQUENCE [LARGE SCALE GENOMIC DNA]</scope>
    <source>
        <strain evidence="8">HaeL-2018</strain>
    </source>
</reference>
<feature type="transmembrane region" description="Helical" evidence="6">
    <location>
        <begin position="88"/>
        <end position="109"/>
    </location>
</feature>
<dbReference type="VEuPathDB" id="VectorBase:HLOH_061343"/>
<sequence length="166" mass="17685">MVGLTAVLCDRLGRKPLLLFSSLGTCASLGVLGLSFHLKATAGATFTDSFGWLPLAALCSYIIVYSMGLGPLPWVLLGEMIPLKVKGFATGICTAMLFGEGFVVAKTYNELTAAIGTAATYWMYSASLALGFILTLLFVPETKGRDLDEIEYLFGKPKSPSRCSPV</sequence>
<dbReference type="InterPro" id="IPR050814">
    <property type="entry name" value="Myo-inositol_Transporter"/>
</dbReference>
<keyword evidence="9" id="KW-1185">Reference proteome</keyword>
<dbReference type="OMA" id="DIAGTHV"/>
<dbReference type="PANTHER" id="PTHR48020">
    <property type="entry name" value="PROTON MYO-INOSITOL COTRANSPORTER"/>
    <property type="match status" value="1"/>
</dbReference>
<evidence type="ECO:0000256" key="6">
    <source>
        <dbReference type="SAM" id="Phobius"/>
    </source>
</evidence>
<dbReference type="Proteomes" id="UP000821853">
    <property type="component" value="Chromosome 2"/>
</dbReference>
<keyword evidence="3 6" id="KW-0812">Transmembrane</keyword>
<dbReference type="InterPro" id="IPR036259">
    <property type="entry name" value="MFS_trans_sf"/>
</dbReference>
<dbReference type="PROSITE" id="PS50850">
    <property type="entry name" value="MFS"/>
    <property type="match status" value="1"/>
</dbReference>
<dbReference type="Gene3D" id="1.20.1250.20">
    <property type="entry name" value="MFS general substrate transporter like domains"/>
    <property type="match status" value="1"/>
</dbReference>
<dbReference type="PRINTS" id="PR00171">
    <property type="entry name" value="SUGRTRNSPORT"/>
</dbReference>
<keyword evidence="2" id="KW-0813">Transport</keyword>
<evidence type="ECO:0000256" key="1">
    <source>
        <dbReference type="ARBA" id="ARBA00004141"/>
    </source>
</evidence>
<organism evidence="8 9">
    <name type="scientific">Haemaphysalis longicornis</name>
    <name type="common">Bush tick</name>
    <dbReference type="NCBI Taxonomy" id="44386"/>
    <lineage>
        <taxon>Eukaryota</taxon>
        <taxon>Metazoa</taxon>
        <taxon>Ecdysozoa</taxon>
        <taxon>Arthropoda</taxon>
        <taxon>Chelicerata</taxon>
        <taxon>Arachnida</taxon>
        <taxon>Acari</taxon>
        <taxon>Parasitiformes</taxon>
        <taxon>Ixodida</taxon>
        <taxon>Ixodoidea</taxon>
        <taxon>Ixodidae</taxon>
        <taxon>Haemaphysalinae</taxon>
        <taxon>Haemaphysalis</taxon>
    </lineage>
</organism>
<feature type="transmembrane region" description="Helical" evidence="6">
    <location>
        <begin position="50"/>
        <end position="76"/>
    </location>
</feature>
<evidence type="ECO:0000256" key="2">
    <source>
        <dbReference type="ARBA" id="ARBA00022448"/>
    </source>
</evidence>
<dbReference type="InterPro" id="IPR020846">
    <property type="entry name" value="MFS_dom"/>
</dbReference>
<keyword evidence="5 6" id="KW-0472">Membrane</keyword>
<accession>A0A9J6FZ70</accession>
<feature type="domain" description="Major facilitator superfamily (MFS) profile" evidence="7">
    <location>
        <begin position="1"/>
        <end position="143"/>
    </location>
</feature>
<proteinExistence type="predicted"/>
<dbReference type="Pfam" id="PF00083">
    <property type="entry name" value="Sugar_tr"/>
    <property type="match status" value="1"/>
</dbReference>
<evidence type="ECO:0000256" key="3">
    <source>
        <dbReference type="ARBA" id="ARBA00022692"/>
    </source>
</evidence>
<dbReference type="InterPro" id="IPR005828">
    <property type="entry name" value="MFS_sugar_transport-like"/>
</dbReference>
<dbReference type="EMBL" id="JABSTR010000004">
    <property type="protein sequence ID" value="KAH9368047.1"/>
    <property type="molecule type" value="Genomic_DNA"/>
</dbReference>
<name>A0A9J6FZ70_HAELO</name>
<evidence type="ECO:0000313" key="9">
    <source>
        <dbReference type="Proteomes" id="UP000821853"/>
    </source>
</evidence>
<feature type="transmembrane region" description="Helical" evidence="6">
    <location>
        <begin position="121"/>
        <end position="139"/>
    </location>
</feature>
<evidence type="ECO:0000256" key="4">
    <source>
        <dbReference type="ARBA" id="ARBA00022989"/>
    </source>
</evidence>
<dbReference type="OrthoDB" id="6480153at2759"/>
<dbReference type="SUPFAM" id="SSF103473">
    <property type="entry name" value="MFS general substrate transporter"/>
    <property type="match status" value="1"/>
</dbReference>
<feature type="transmembrane region" description="Helical" evidence="6">
    <location>
        <begin position="17"/>
        <end position="38"/>
    </location>
</feature>
<comment type="caution">
    <text evidence="8">The sequence shown here is derived from an EMBL/GenBank/DDBJ whole genome shotgun (WGS) entry which is preliminary data.</text>
</comment>
<dbReference type="AlphaFoldDB" id="A0A9J6FZ70"/>
<evidence type="ECO:0000259" key="7">
    <source>
        <dbReference type="PROSITE" id="PS50850"/>
    </source>
</evidence>
<comment type="subcellular location">
    <subcellularLocation>
        <location evidence="1">Membrane</location>
        <topology evidence="1">Multi-pass membrane protein</topology>
    </subcellularLocation>
</comment>
<keyword evidence="4 6" id="KW-1133">Transmembrane helix</keyword>
<dbReference type="GO" id="GO:0016020">
    <property type="term" value="C:membrane"/>
    <property type="evidence" value="ECO:0007669"/>
    <property type="project" value="UniProtKB-SubCell"/>
</dbReference>